<evidence type="ECO:0000313" key="1">
    <source>
        <dbReference type="EMBL" id="OGG35794.1"/>
    </source>
</evidence>
<dbReference type="AlphaFoldDB" id="A0A1F6BFT7"/>
<sequence length="253" mass="26609">MYDEINKGGTMKNIGGAIVIFFIALFAYTKLAGPIPFSVNSITTTKTDTFTVTGEGKAIVRPDIATVSVGVQAQESSVKTVQSELNKTVNAVSAAIKKAGVDGKDIQTSNYSINPMYDYSGRTQRITGYQASSNLTIKVRNIDNANGVIDAATQAGATDVGGISFDVDDKTKVQNQARELAVADAKKKAADAARIAGFSLGKIINYSENFGDAPRPYMMTAKAEGGGDASTPTQIEPGSSEVVVTVSLGYELR</sequence>
<dbReference type="InterPro" id="IPR052022">
    <property type="entry name" value="26kDa_periplasmic_antigen"/>
</dbReference>
<accession>A0A1F6BFT7</accession>
<dbReference type="Pfam" id="PF04402">
    <property type="entry name" value="SIMPL"/>
    <property type="match status" value="1"/>
</dbReference>
<dbReference type="PANTHER" id="PTHR34387:SF1">
    <property type="entry name" value="PERIPLASMIC IMMUNOGENIC PROTEIN"/>
    <property type="match status" value="1"/>
</dbReference>
<comment type="caution">
    <text evidence="1">The sequence shown here is derived from an EMBL/GenBank/DDBJ whole genome shotgun (WGS) entry which is preliminary data.</text>
</comment>
<dbReference type="EMBL" id="MFKE01000005">
    <property type="protein sequence ID" value="OGG35794.1"/>
    <property type="molecule type" value="Genomic_DNA"/>
</dbReference>
<reference evidence="1 2" key="1">
    <citation type="journal article" date="2016" name="Nat. Commun.">
        <title>Thousands of microbial genomes shed light on interconnected biogeochemical processes in an aquifer system.</title>
        <authorList>
            <person name="Anantharaman K."/>
            <person name="Brown C.T."/>
            <person name="Hug L.A."/>
            <person name="Sharon I."/>
            <person name="Castelle C.J."/>
            <person name="Probst A.J."/>
            <person name="Thomas B.C."/>
            <person name="Singh A."/>
            <person name="Wilkins M.J."/>
            <person name="Karaoz U."/>
            <person name="Brodie E.L."/>
            <person name="Williams K.H."/>
            <person name="Hubbard S.S."/>
            <person name="Banfield J.F."/>
        </authorList>
    </citation>
    <scope>NUCLEOTIDE SEQUENCE [LARGE SCALE GENOMIC DNA]</scope>
</reference>
<dbReference type="InterPro" id="IPR007497">
    <property type="entry name" value="SIMPL/DUF541"/>
</dbReference>
<organism evidence="1 2">
    <name type="scientific">Candidatus Gottesmanbacteria bacterium RIFOXYB1_FULL_47_11</name>
    <dbReference type="NCBI Taxonomy" id="1798401"/>
    <lineage>
        <taxon>Bacteria</taxon>
        <taxon>Candidatus Gottesmaniibacteriota</taxon>
    </lineage>
</organism>
<dbReference type="PANTHER" id="PTHR34387">
    <property type="entry name" value="SLR1258 PROTEIN"/>
    <property type="match status" value="1"/>
</dbReference>
<dbReference type="Gene3D" id="3.30.110.170">
    <property type="entry name" value="Protein of unknown function (DUF541), domain 1"/>
    <property type="match status" value="1"/>
</dbReference>
<dbReference type="Gene3D" id="3.30.70.2970">
    <property type="entry name" value="Protein of unknown function (DUF541), domain 2"/>
    <property type="match status" value="1"/>
</dbReference>
<protein>
    <recommendedName>
        <fullName evidence="3">SIMPL domain-containing protein</fullName>
    </recommendedName>
</protein>
<dbReference type="Proteomes" id="UP000176186">
    <property type="component" value="Unassembled WGS sequence"/>
</dbReference>
<dbReference type="GO" id="GO:0006974">
    <property type="term" value="P:DNA damage response"/>
    <property type="evidence" value="ECO:0007669"/>
    <property type="project" value="TreeGrafter"/>
</dbReference>
<proteinExistence type="predicted"/>
<evidence type="ECO:0008006" key="3">
    <source>
        <dbReference type="Google" id="ProtNLM"/>
    </source>
</evidence>
<dbReference type="STRING" id="1798401.A2363_03665"/>
<gene>
    <name evidence="1" type="ORF">A2363_03665</name>
</gene>
<name>A0A1F6BFT7_9BACT</name>
<evidence type="ECO:0000313" key="2">
    <source>
        <dbReference type="Proteomes" id="UP000176186"/>
    </source>
</evidence>